<proteinExistence type="predicted"/>
<dbReference type="InterPro" id="IPR052550">
    <property type="entry name" value="Pyrimidine_5'-ntase_YjjG"/>
</dbReference>
<protein>
    <submittedName>
        <fullName evidence="1">HAD family hydrolase</fullName>
    </submittedName>
</protein>
<dbReference type="NCBIfam" id="TIGR01509">
    <property type="entry name" value="HAD-SF-IA-v3"/>
    <property type="match status" value="1"/>
</dbReference>
<dbReference type="SFLD" id="SFLDG01129">
    <property type="entry name" value="C1.5:_HAD__Beta-PGM__Phosphata"/>
    <property type="match status" value="1"/>
</dbReference>
<dbReference type="InterPro" id="IPR041492">
    <property type="entry name" value="HAD_2"/>
</dbReference>
<dbReference type="EMBL" id="JANQBD010000003">
    <property type="protein sequence ID" value="MCR8630599.1"/>
    <property type="molecule type" value="Genomic_DNA"/>
</dbReference>
<keyword evidence="2" id="KW-1185">Reference proteome</keyword>
<name>A0ABT1YDV1_9BACL</name>
<organism evidence="1 2">
    <name type="scientific">Paenibacillus radicis</name>
    <name type="common">ex Xue et al. 2023</name>
    <dbReference type="NCBI Taxonomy" id="2972489"/>
    <lineage>
        <taxon>Bacteria</taxon>
        <taxon>Bacillati</taxon>
        <taxon>Bacillota</taxon>
        <taxon>Bacilli</taxon>
        <taxon>Bacillales</taxon>
        <taxon>Paenibacillaceae</taxon>
        <taxon>Paenibacillus</taxon>
    </lineage>
</organism>
<gene>
    <name evidence="1" type="ORF">NV381_05220</name>
</gene>
<dbReference type="NCBIfam" id="TIGR01549">
    <property type="entry name" value="HAD-SF-IA-v1"/>
    <property type="match status" value="1"/>
</dbReference>
<dbReference type="Gene3D" id="3.40.50.1000">
    <property type="entry name" value="HAD superfamily/HAD-like"/>
    <property type="match status" value="1"/>
</dbReference>
<accession>A0ABT1YDV1</accession>
<dbReference type="InterPro" id="IPR036412">
    <property type="entry name" value="HAD-like_sf"/>
</dbReference>
<evidence type="ECO:0000313" key="2">
    <source>
        <dbReference type="Proteomes" id="UP001300012"/>
    </source>
</evidence>
<evidence type="ECO:0000313" key="1">
    <source>
        <dbReference type="EMBL" id="MCR8630599.1"/>
    </source>
</evidence>
<dbReference type="InterPro" id="IPR023214">
    <property type="entry name" value="HAD_sf"/>
</dbReference>
<dbReference type="InterPro" id="IPR006439">
    <property type="entry name" value="HAD-SF_hydro_IA"/>
</dbReference>
<comment type="caution">
    <text evidence="1">The sequence shown here is derived from an EMBL/GenBank/DDBJ whole genome shotgun (WGS) entry which is preliminary data.</text>
</comment>
<dbReference type="PANTHER" id="PTHR47478:SF1">
    <property type="entry name" value="PYRIMIDINE 5'-NUCLEOTIDASE YJJG"/>
    <property type="match status" value="1"/>
</dbReference>
<reference evidence="1 2" key="1">
    <citation type="submission" date="2022-08" db="EMBL/GenBank/DDBJ databases">
        <title>Paenibacillus endoradicis sp. nov., Paenibacillus radicibacter sp. nov and Paenibacillus pararadicis sp. nov., three cold-adapted plant growth-promoting bacteria isolated from root of Larix gmelinii in Great Khingan.</title>
        <authorList>
            <person name="Xue H."/>
        </authorList>
    </citation>
    <scope>NUCLEOTIDE SEQUENCE [LARGE SCALE GENOMIC DNA]</scope>
    <source>
        <strain evidence="1 2">N5-1-1-5</strain>
    </source>
</reference>
<dbReference type="SFLD" id="SFLDS00003">
    <property type="entry name" value="Haloacid_Dehalogenase"/>
    <property type="match status" value="1"/>
</dbReference>
<dbReference type="Pfam" id="PF13419">
    <property type="entry name" value="HAD_2"/>
    <property type="match status" value="1"/>
</dbReference>
<dbReference type="RefSeq" id="WP_258212216.1">
    <property type="nucleotide sequence ID" value="NZ_JANQBD010000003.1"/>
</dbReference>
<dbReference type="SUPFAM" id="SSF56784">
    <property type="entry name" value="HAD-like"/>
    <property type="match status" value="1"/>
</dbReference>
<sequence length="245" mass="28727">MILSKLRCVNLSTCYKLILFDLDDTILHFDDYWEDSTKETFRQYPFTMDINTDQLFEVYRQKEKIYVDLYHQQKITIYEYRTFRFIQTLAEFNKVADESTATSFERLYASISKSFMKVNPELLNVLGQLTKVYQLGIVTNGTADIQYDKINAIGIKPFFPNGTIFISEEIGYEKPSPQIYQKALNYFGVSSEETLFVGDSWENDVEGPAKIGIHCVWFNRKQQMTKEYPTPKAIIKNINELMEHL</sequence>
<dbReference type="PANTHER" id="PTHR47478">
    <property type="match status" value="1"/>
</dbReference>
<dbReference type="Proteomes" id="UP001300012">
    <property type="component" value="Unassembled WGS sequence"/>
</dbReference>
<dbReference type="GO" id="GO:0016787">
    <property type="term" value="F:hydrolase activity"/>
    <property type="evidence" value="ECO:0007669"/>
    <property type="project" value="UniProtKB-KW"/>
</dbReference>
<dbReference type="Gene3D" id="1.20.120.710">
    <property type="entry name" value="Haloacid dehalogenase hydrolase-like domain"/>
    <property type="match status" value="1"/>
</dbReference>
<dbReference type="PRINTS" id="PR00413">
    <property type="entry name" value="HADHALOGNASE"/>
</dbReference>
<keyword evidence="1" id="KW-0378">Hydrolase</keyword>